<dbReference type="Gene3D" id="3.90.1200.10">
    <property type="match status" value="1"/>
</dbReference>
<dbReference type="EMBL" id="JAUSUO010000001">
    <property type="protein sequence ID" value="MDQ0342340.1"/>
    <property type="molecule type" value="Genomic_DNA"/>
</dbReference>
<dbReference type="InterPro" id="IPR002575">
    <property type="entry name" value="Aminoglycoside_PTrfase"/>
</dbReference>
<dbReference type="PANTHER" id="PTHR39179:SF3">
    <property type="entry name" value="COTS-RELATED PROTEIN"/>
    <property type="match status" value="1"/>
</dbReference>
<dbReference type="SUPFAM" id="SSF56112">
    <property type="entry name" value="Protein kinase-like (PK-like)"/>
    <property type="match status" value="1"/>
</dbReference>
<name>A0ABU0D1R2_9BACI</name>
<protein>
    <recommendedName>
        <fullName evidence="1">Aminoglycoside phosphotransferase domain-containing protein</fullName>
    </recommendedName>
</protein>
<dbReference type="Pfam" id="PF01636">
    <property type="entry name" value="APH"/>
    <property type="match status" value="1"/>
</dbReference>
<dbReference type="InterPro" id="IPR047175">
    <property type="entry name" value="CotS-like"/>
</dbReference>
<accession>A0ABU0D1R2</accession>
<gene>
    <name evidence="2" type="ORF">J2S14_001133</name>
</gene>
<evidence type="ECO:0000259" key="1">
    <source>
        <dbReference type="Pfam" id="PF01636"/>
    </source>
</evidence>
<dbReference type="Proteomes" id="UP001232343">
    <property type="component" value="Unassembled WGS sequence"/>
</dbReference>
<comment type="caution">
    <text evidence="2">The sequence shown here is derived from an EMBL/GenBank/DDBJ whole genome shotgun (WGS) entry which is preliminary data.</text>
</comment>
<sequence length="330" mass="39412">MNKDFIKDRDGLNDRLLLFMKKNTSIPFTQIKQIKHGVWLLSSSNQSWVLKEFPSKYKLSVQITFSKELKQKGYAQTYSFFPDIFQIDDRIYGLMQYIESNESGSFHYNSEKNIEVALEAIVQFHTATSKIVPSFIEHLPIFKQLAKWEKRLVDYFTFINLHRFNPVYSHLNRLAQYGSWALQQMQEHKSYFHEEPFCIIHGDVASHNFIKGKNGEVYMIDFDLISIAPPQIDFLQFSNRILPSLEWNEDRLFSFEKLRHLQNVRPFLAALVYPTDIFREWIFYSNSQLEVKSKKWNYVKQLTFERYKERLAFYERIINIVENNSFPTSK</sequence>
<keyword evidence="3" id="KW-1185">Reference proteome</keyword>
<proteinExistence type="predicted"/>
<organism evidence="2 3">
    <name type="scientific">Lederbergia wuyishanensis</name>
    <dbReference type="NCBI Taxonomy" id="1347903"/>
    <lineage>
        <taxon>Bacteria</taxon>
        <taxon>Bacillati</taxon>
        <taxon>Bacillota</taxon>
        <taxon>Bacilli</taxon>
        <taxon>Bacillales</taxon>
        <taxon>Bacillaceae</taxon>
        <taxon>Lederbergia</taxon>
    </lineage>
</organism>
<evidence type="ECO:0000313" key="2">
    <source>
        <dbReference type="EMBL" id="MDQ0342340.1"/>
    </source>
</evidence>
<dbReference type="RefSeq" id="WP_244680509.1">
    <property type="nucleotide sequence ID" value="NZ_JALIRM010000001.1"/>
</dbReference>
<reference evidence="2 3" key="1">
    <citation type="submission" date="2023-07" db="EMBL/GenBank/DDBJ databases">
        <title>Genomic Encyclopedia of Type Strains, Phase IV (KMG-IV): sequencing the most valuable type-strain genomes for metagenomic binning, comparative biology and taxonomic classification.</title>
        <authorList>
            <person name="Goeker M."/>
        </authorList>
    </citation>
    <scope>NUCLEOTIDE SEQUENCE [LARGE SCALE GENOMIC DNA]</scope>
    <source>
        <strain evidence="2 3">DSM 27848</strain>
    </source>
</reference>
<feature type="domain" description="Aminoglycoside phosphotransferase" evidence="1">
    <location>
        <begin position="89"/>
        <end position="242"/>
    </location>
</feature>
<dbReference type="InterPro" id="IPR011009">
    <property type="entry name" value="Kinase-like_dom_sf"/>
</dbReference>
<evidence type="ECO:0000313" key="3">
    <source>
        <dbReference type="Proteomes" id="UP001232343"/>
    </source>
</evidence>
<dbReference type="PANTHER" id="PTHR39179">
    <property type="entry name" value="SPORE COAT PROTEIN I"/>
    <property type="match status" value="1"/>
</dbReference>